<organism evidence="1 2">
    <name type="scientific">Edwardsiella ictaluri (strain 93-146)</name>
    <dbReference type="NCBI Taxonomy" id="634503"/>
    <lineage>
        <taxon>Bacteria</taxon>
        <taxon>Pseudomonadati</taxon>
        <taxon>Pseudomonadota</taxon>
        <taxon>Gammaproteobacteria</taxon>
        <taxon>Enterobacterales</taxon>
        <taxon>Hafniaceae</taxon>
        <taxon>Edwardsiella</taxon>
    </lineage>
</organism>
<reference evidence="1 2" key="2">
    <citation type="journal article" date="2012" name="J. Bacteriol.">
        <title>Genome Sequence of Edwardsiella ictaluri 93-146, a Strain Associated with a Natural Channel Catfish Outbreak of Enteric Septicemia of Catfish.</title>
        <authorList>
            <person name="Williams M.L."/>
            <person name="Gillaspy A.F."/>
            <person name="Dyer D.W."/>
            <person name="Thune R.L."/>
            <person name="Waldbieser G.C."/>
            <person name="Schuster S.C."/>
            <person name="Gipson J."/>
            <person name="Zaitshik J."/>
            <person name="Landry C."/>
            <person name="Banes M.M."/>
            <person name="Lawrence M.L."/>
        </authorList>
    </citation>
    <scope>NUCLEOTIDE SEQUENCE [LARGE SCALE GENOMIC DNA]</scope>
    <source>
        <strain evidence="1 2">93-146</strain>
    </source>
</reference>
<dbReference type="KEGG" id="eic:NT01EI_1380"/>
<proteinExistence type="predicted"/>
<name>C5BD75_EDWI9</name>
<dbReference type="HOGENOM" id="CLU_2860588_0_0_6"/>
<sequence length="64" mass="7404">MSDIFPEVWSRYQVPGHQDDVIAIFIFTAPVSDNAIIVSALHVDLQVCSTLRWVGRFNTQVWQW</sequence>
<gene>
    <name evidence="1" type="ordered locus">NT01EI_1380</name>
</gene>
<evidence type="ECO:0000313" key="1">
    <source>
        <dbReference type="EMBL" id="ACR68570.1"/>
    </source>
</evidence>
<dbReference type="EMBL" id="CP001600">
    <property type="protein sequence ID" value="ACR68570.1"/>
    <property type="molecule type" value="Genomic_DNA"/>
</dbReference>
<protein>
    <submittedName>
        <fullName evidence="1">Uncharacterized protein</fullName>
    </submittedName>
</protein>
<evidence type="ECO:0000313" key="2">
    <source>
        <dbReference type="Proteomes" id="UP000001485"/>
    </source>
</evidence>
<dbReference type="Proteomes" id="UP000001485">
    <property type="component" value="Chromosome"/>
</dbReference>
<reference evidence="2" key="1">
    <citation type="submission" date="2009-03" db="EMBL/GenBank/DDBJ databases">
        <title>Complete genome sequence of Edwardsiella ictaluri 93-146.</title>
        <authorList>
            <person name="Williams M.L."/>
            <person name="Gillaspy A.F."/>
            <person name="Dyer D.W."/>
            <person name="Thune R.L."/>
            <person name="Waldbieser G.C."/>
            <person name="Schuster S.C."/>
            <person name="Gipson J."/>
            <person name="Zaitshik J."/>
            <person name="Landry C."/>
            <person name="Lawrence M.L."/>
        </authorList>
    </citation>
    <scope>NUCLEOTIDE SEQUENCE [LARGE SCALE GENOMIC DNA]</scope>
    <source>
        <strain evidence="2">93-146</strain>
    </source>
</reference>
<dbReference type="AlphaFoldDB" id="C5BD75"/>
<accession>C5BD75</accession>